<accession>A0ABW0KET8</accession>
<organism evidence="4 5">
    <name type="scientific">Paenibacillus aestuarii</name>
    <dbReference type="NCBI Taxonomy" id="516965"/>
    <lineage>
        <taxon>Bacteria</taxon>
        <taxon>Bacillati</taxon>
        <taxon>Bacillota</taxon>
        <taxon>Bacilli</taxon>
        <taxon>Bacillales</taxon>
        <taxon>Paenibacillaceae</taxon>
        <taxon>Paenibacillus</taxon>
    </lineage>
</organism>
<dbReference type="InterPro" id="IPR000182">
    <property type="entry name" value="GNAT_dom"/>
</dbReference>
<dbReference type="CDD" id="cd04301">
    <property type="entry name" value="NAT_SF"/>
    <property type="match status" value="1"/>
</dbReference>
<comment type="caution">
    <text evidence="4">The sequence shown here is derived from an EMBL/GenBank/DDBJ whole genome shotgun (WGS) entry which is preliminary data.</text>
</comment>
<proteinExistence type="predicted"/>
<reference evidence="5" key="1">
    <citation type="journal article" date="2019" name="Int. J. Syst. Evol. Microbiol.">
        <title>The Global Catalogue of Microorganisms (GCM) 10K type strain sequencing project: providing services to taxonomists for standard genome sequencing and annotation.</title>
        <authorList>
            <consortium name="The Broad Institute Genomics Platform"/>
            <consortium name="The Broad Institute Genome Sequencing Center for Infectious Disease"/>
            <person name="Wu L."/>
            <person name="Ma J."/>
        </authorList>
    </citation>
    <scope>NUCLEOTIDE SEQUENCE [LARGE SCALE GENOMIC DNA]</scope>
    <source>
        <strain evidence="5">KACC 11904</strain>
    </source>
</reference>
<evidence type="ECO:0000259" key="3">
    <source>
        <dbReference type="PROSITE" id="PS51186"/>
    </source>
</evidence>
<feature type="domain" description="N-acetyltransferase" evidence="3">
    <location>
        <begin position="6"/>
        <end position="155"/>
    </location>
</feature>
<evidence type="ECO:0000256" key="2">
    <source>
        <dbReference type="ARBA" id="ARBA00023315"/>
    </source>
</evidence>
<dbReference type="PANTHER" id="PTHR43420:SF52">
    <property type="entry name" value="N-ACETYLTRANSFERASE YODP"/>
    <property type="match status" value="1"/>
</dbReference>
<dbReference type="RefSeq" id="WP_270879898.1">
    <property type="nucleotide sequence ID" value="NZ_JAQFVF010000027.1"/>
</dbReference>
<keyword evidence="2 4" id="KW-0012">Acyltransferase</keyword>
<keyword evidence="1 4" id="KW-0808">Transferase</keyword>
<dbReference type="EC" id="2.3.-.-" evidence="4"/>
<dbReference type="PROSITE" id="PS51186">
    <property type="entry name" value="GNAT"/>
    <property type="match status" value="1"/>
</dbReference>
<dbReference type="EMBL" id="JBHSMJ010000040">
    <property type="protein sequence ID" value="MFC5451899.1"/>
    <property type="molecule type" value="Genomic_DNA"/>
</dbReference>
<dbReference type="Pfam" id="PF00583">
    <property type="entry name" value="Acetyltransf_1"/>
    <property type="match status" value="1"/>
</dbReference>
<dbReference type="InterPro" id="IPR050680">
    <property type="entry name" value="YpeA/RimI_acetyltransf"/>
</dbReference>
<sequence length="171" mass="19628">MKLSTITIRFMQENDPAKVSEAFLAQGWNKPAEQYVRYVEEQKLGRHVTLVAEAEGDFAGYVNIIWEPDYPLFKEQGIPEIQDFNVLIRYRRQGIGTLLMDRAEELIRQRSAQAGIRVGLFSDYGPAQAMYVKRGYIPDGRGIYQNGEYMKYGQQVVVDDDLILALVKTWA</sequence>
<keyword evidence="5" id="KW-1185">Reference proteome</keyword>
<dbReference type="InterPro" id="IPR016181">
    <property type="entry name" value="Acyl_CoA_acyltransferase"/>
</dbReference>
<dbReference type="SUPFAM" id="SSF55729">
    <property type="entry name" value="Acyl-CoA N-acyltransferases (Nat)"/>
    <property type="match status" value="1"/>
</dbReference>
<dbReference type="GO" id="GO:0016746">
    <property type="term" value="F:acyltransferase activity"/>
    <property type="evidence" value="ECO:0007669"/>
    <property type="project" value="UniProtKB-KW"/>
</dbReference>
<evidence type="ECO:0000313" key="4">
    <source>
        <dbReference type="EMBL" id="MFC5451899.1"/>
    </source>
</evidence>
<name>A0ABW0KET8_9BACL</name>
<evidence type="ECO:0000313" key="5">
    <source>
        <dbReference type="Proteomes" id="UP001596044"/>
    </source>
</evidence>
<dbReference type="Proteomes" id="UP001596044">
    <property type="component" value="Unassembled WGS sequence"/>
</dbReference>
<gene>
    <name evidence="4" type="ORF">ACFPOG_27220</name>
</gene>
<dbReference type="PANTHER" id="PTHR43420">
    <property type="entry name" value="ACETYLTRANSFERASE"/>
    <property type="match status" value="1"/>
</dbReference>
<evidence type="ECO:0000256" key="1">
    <source>
        <dbReference type="ARBA" id="ARBA00022679"/>
    </source>
</evidence>
<protein>
    <submittedName>
        <fullName evidence="4">GNAT family N-acetyltransferase</fullName>
        <ecNumber evidence="4">2.3.-.-</ecNumber>
    </submittedName>
</protein>
<dbReference type="Gene3D" id="3.40.630.30">
    <property type="match status" value="1"/>
</dbReference>